<dbReference type="InParanoid" id="K3ZK95"/>
<reference evidence="3" key="1">
    <citation type="journal article" date="2012" name="Nat. Biotechnol.">
        <title>Reference genome sequence of the model plant Setaria.</title>
        <authorList>
            <person name="Bennetzen J.L."/>
            <person name="Schmutz J."/>
            <person name="Wang H."/>
            <person name="Percifield R."/>
            <person name="Hawkins J."/>
            <person name="Pontaroli A.C."/>
            <person name="Estep M."/>
            <person name="Feng L."/>
            <person name="Vaughn J.N."/>
            <person name="Grimwood J."/>
            <person name="Jenkins J."/>
            <person name="Barry K."/>
            <person name="Lindquist E."/>
            <person name="Hellsten U."/>
            <person name="Deshpande S."/>
            <person name="Wang X."/>
            <person name="Wu X."/>
            <person name="Mitros T."/>
            <person name="Triplett J."/>
            <person name="Yang X."/>
            <person name="Ye C.Y."/>
            <person name="Mauro-Herrera M."/>
            <person name="Wang L."/>
            <person name="Li P."/>
            <person name="Sharma M."/>
            <person name="Sharma R."/>
            <person name="Ronald P.C."/>
            <person name="Panaud O."/>
            <person name="Kellogg E.A."/>
            <person name="Brutnell T.P."/>
            <person name="Doust A.N."/>
            <person name="Tuskan G.A."/>
            <person name="Rokhsar D."/>
            <person name="Devos K.M."/>
        </authorList>
    </citation>
    <scope>NUCLEOTIDE SEQUENCE [LARGE SCALE GENOMIC DNA]</scope>
    <source>
        <strain evidence="3">cv. Yugu1</strain>
    </source>
</reference>
<dbReference type="EMBL" id="AGNK02005054">
    <property type="status" value="NOT_ANNOTATED_CDS"/>
    <property type="molecule type" value="Genomic_DNA"/>
</dbReference>
<accession>K3ZK95</accession>
<evidence type="ECO:0000313" key="2">
    <source>
        <dbReference type="EnsemblPlants" id="KQK95014"/>
    </source>
</evidence>
<organism evidence="2 3">
    <name type="scientific">Setaria italica</name>
    <name type="common">Foxtail millet</name>
    <name type="synonym">Panicum italicum</name>
    <dbReference type="NCBI Taxonomy" id="4555"/>
    <lineage>
        <taxon>Eukaryota</taxon>
        <taxon>Viridiplantae</taxon>
        <taxon>Streptophyta</taxon>
        <taxon>Embryophyta</taxon>
        <taxon>Tracheophyta</taxon>
        <taxon>Spermatophyta</taxon>
        <taxon>Magnoliopsida</taxon>
        <taxon>Liliopsida</taxon>
        <taxon>Poales</taxon>
        <taxon>Poaceae</taxon>
        <taxon>PACMAD clade</taxon>
        <taxon>Panicoideae</taxon>
        <taxon>Panicodae</taxon>
        <taxon>Paniceae</taxon>
        <taxon>Cenchrinae</taxon>
        <taxon>Setaria</taxon>
    </lineage>
</organism>
<sequence>MHVFCTPKASAQPRRQHKQKQNRKSCYSNRIAAANFAVPIRFIADPNTMKMTYPLFIPVNIRPLRKFFTGDETEDQIGFPRPPTPPKYQATQYIKSSFRFHSSRLCNGREDDSVVLLHISSLPPDNLEIKKKK</sequence>
<proteinExistence type="predicted"/>
<dbReference type="AlphaFoldDB" id="K3ZK95"/>
<dbReference type="HOGENOM" id="CLU_1910294_0_0_1"/>
<name>K3ZK95_SETIT</name>
<protein>
    <submittedName>
        <fullName evidence="2">Uncharacterized protein</fullName>
    </submittedName>
</protein>
<feature type="region of interest" description="Disordered" evidence="1">
    <location>
        <begin position="1"/>
        <end position="24"/>
    </location>
</feature>
<feature type="compositionally biased region" description="Basic residues" evidence="1">
    <location>
        <begin position="14"/>
        <end position="23"/>
    </location>
</feature>
<reference evidence="2" key="2">
    <citation type="submission" date="2018-08" db="UniProtKB">
        <authorList>
            <consortium name="EnsemblPlants"/>
        </authorList>
    </citation>
    <scope>IDENTIFICATION</scope>
    <source>
        <strain evidence="2">Yugu1</strain>
    </source>
</reference>
<dbReference type="EnsemblPlants" id="KQK95014">
    <property type="protein sequence ID" value="KQK95014"/>
    <property type="gene ID" value="SETIT_027001mg"/>
</dbReference>
<evidence type="ECO:0000313" key="3">
    <source>
        <dbReference type="Proteomes" id="UP000004995"/>
    </source>
</evidence>
<dbReference type="Proteomes" id="UP000004995">
    <property type="component" value="Unassembled WGS sequence"/>
</dbReference>
<dbReference type="Gramene" id="KQK95014">
    <property type="protein sequence ID" value="KQK95014"/>
    <property type="gene ID" value="SETIT_027001mg"/>
</dbReference>
<evidence type="ECO:0000256" key="1">
    <source>
        <dbReference type="SAM" id="MobiDB-lite"/>
    </source>
</evidence>
<keyword evidence="3" id="KW-1185">Reference proteome</keyword>